<organism evidence="2 3">
    <name type="scientific">Coraliomargarita sinensis</name>
    <dbReference type="NCBI Taxonomy" id="2174842"/>
    <lineage>
        <taxon>Bacteria</taxon>
        <taxon>Pseudomonadati</taxon>
        <taxon>Verrucomicrobiota</taxon>
        <taxon>Opitutia</taxon>
        <taxon>Puniceicoccales</taxon>
        <taxon>Coraliomargaritaceae</taxon>
        <taxon>Coraliomargarita</taxon>
    </lineage>
</organism>
<dbReference type="FunCoup" id="A0A317ZFJ6">
    <property type="interactions" value="326"/>
</dbReference>
<comment type="caution">
    <text evidence="2">The sequence shown here is derived from an EMBL/GenBank/DDBJ whole genome shotgun (WGS) entry which is preliminary data.</text>
</comment>
<dbReference type="InParanoid" id="A0A317ZFJ6"/>
<dbReference type="AlphaFoldDB" id="A0A317ZFJ6"/>
<name>A0A317ZFJ6_9BACT</name>
<dbReference type="RefSeq" id="WP_110131631.1">
    <property type="nucleotide sequence ID" value="NZ_QHJQ01000008.1"/>
</dbReference>
<dbReference type="OrthoDB" id="9800940at2"/>
<dbReference type="CDD" id="cd07715">
    <property type="entry name" value="TaR3-like_MBL-fold"/>
    <property type="match status" value="1"/>
</dbReference>
<feature type="domain" description="Metallo-beta-lactamase" evidence="1">
    <location>
        <begin position="75"/>
        <end position="273"/>
    </location>
</feature>
<dbReference type="Gene3D" id="3.60.15.10">
    <property type="entry name" value="Ribonuclease Z/Hydroxyacylglutathione hydrolase-like"/>
    <property type="match status" value="1"/>
</dbReference>
<dbReference type="PANTHER" id="PTHR42663">
    <property type="entry name" value="HYDROLASE C777.06C-RELATED-RELATED"/>
    <property type="match status" value="1"/>
</dbReference>
<dbReference type="PANTHER" id="PTHR42663:SF4">
    <property type="entry name" value="SLL1036 PROTEIN"/>
    <property type="match status" value="1"/>
</dbReference>
<keyword evidence="3" id="KW-1185">Reference proteome</keyword>
<evidence type="ECO:0000259" key="1">
    <source>
        <dbReference type="Pfam" id="PF12706"/>
    </source>
</evidence>
<evidence type="ECO:0000313" key="2">
    <source>
        <dbReference type="EMBL" id="PXA03632.1"/>
    </source>
</evidence>
<dbReference type="Proteomes" id="UP000247099">
    <property type="component" value="Unassembled WGS sequence"/>
</dbReference>
<dbReference type="Pfam" id="PF12706">
    <property type="entry name" value="Lactamase_B_2"/>
    <property type="match status" value="1"/>
</dbReference>
<dbReference type="SUPFAM" id="SSF56281">
    <property type="entry name" value="Metallo-hydrolase/oxidoreductase"/>
    <property type="match status" value="1"/>
</dbReference>
<accession>A0A317ZFJ6</accession>
<sequence>MKAVIWGSCGSLPSPISSSTIRRKLINALWGARDQSFENESDVEAYLDKLPHSAKGTYKANTSCVQIVTKSKEVVFCDAGTGIRDYAIELGPDAPPATYHIFISHLHWDHIQGFPFFTPAYKPGNRIVFHGFHQEIESAIRKQMEAPCFPVPFSAMQADIEFDIREEGESFEIDDVQVEAIKQQHPGDSWGYCFEEAGKRIIYSSDSEHGPEAREAGYRFIEFFRSADVLIFDGQYTFEEASNGKRHWGHSDHMTAVELAARAEVKKLVIFHHEPSYSDAMIEDIHQDALNYREEFNRLRFPERKDPYPGQLTIAYDGMSIEA</sequence>
<gene>
    <name evidence="2" type="ORF">DDZ13_11680</name>
</gene>
<protein>
    <recommendedName>
        <fullName evidence="1">Metallo-beta-lactamase domain-containing protein</fullName>
    </recommendedName>
</protein>
<evidence type="ECO:0000313" key="3">
    <source>
        <dbReference type="Proteomes" id="UP000247099"/>
    </source>
</evidence>
<dbReference type="InterPro" id="IPR036866">
    <property type="entry name" value="RibonucZ/Hydroxyglut_hydro"/>
</dbReference>
<dbReference type="InterPro" id="IPR001279">
    <property type="entry name" value="Metallo-B-lactamas"/>
</dbReference>
<reference evidence="2 3" key="1">
    <citation type="submission" date="2018-05" db="EMBL/GenBank/DDBJ databases">
        <title>Coraliomargarita sinensis sp. nov., isolated from a marine solar saltern.</title>
        <authorList>
            <person name="Zhou L.Y."/>
        </authorList>
    </citation>
    <scope>NUCLEOTIDE SEQUENCE [LARGE SCALE GENOMIC DNA]</scope>
    <source>
        <strain evidence="2 3">WN38</strain>
    </source>
</reference>
<dbReference type="EMBL" id="QHJQ01000008">
    <property type="protein sequence ID" value="PXA03632.1"/>
    <property type="molecule type" value="Genomic_DNA"/>
</dbReference>
<proteinExistence type="predicted"/>